<evidence type="ECO:0000313" key="3">
    <source>
        <dbReference type="Proteomes" id="UP000191144"/>
    </source>
</evidence>
<organism evidence="2 3">
    <name type="scientific">Lachancea meyersii CBS 8951</name>
    <dbReference type="NCBI Taxonomy" id="1266667"/>
    <lineage>
        <taxon>Eukaryota</taxon>
        <taxon>Fungi</taxon>
        <taxon>Dikarya</taxon>
        <taxon>Ascomycota</taxon>
        <taxon>Saccharomycotina</taxon>
        <taxon>Saccharomycetes</taxon>
        <taxon>Saccharomycetales</taxon>
        <taxon>Saccharomycetaceae</taxon>
        <taxon>Lachancea</taxon>
    </lineage>
</organism>
<dbReference type="Pfam" id="PF09774">
    <property type="entry name" value="MIX23"/>
    <property type="match status" value="1"/>
</dbReference>
<dbReference type="OrthoDB" id="5593818at2759"/>
<gene>
    <name evidence="2" type="ORF">LAME_0E03004G</name>
</gene>
<dbReference type="EMBL" id="LT598481">
    <property type="protein sequence ID" value="SCU89329.1"/>
    <property type="molecule type" value="Genomic_DNA"/>
</dbReference>
<evidence type="ECO:0000256" key="1">
    <source>
        <dbReference type="ARBA" id="ARBA00024204"/>
    </source>
</evidence>
<dbReference type="PANTHER" id="PTHR31905">
    <property type="entry name" value="COILED-COIL DOMAIN-CONTAINING PROTEIN 58"/>
    <property type="match status" value="1"/>
</dbReference>
<dbReference type="Proteomes" id="UP000191144">
    <property type="component" value="Chromosome E"/>
</dbReference>
<protein>
    <submittedName>
        <fullName evidence="2">LAME_0E03004g1_1</fullName>
    </submittedName>
</protein>
<sequence>MGQDLVLNTQIRITDPNLKTKGGDDVIMQTLTMNRDRCLNRKLVDSFFKVLRHNNDDVIRQKLNNTGEKNKKAVNARCKEFVTQDLYPSWDLRLRAIGFCENEASCLKRELDAKHGTESSAQRPILNARMDPYAAAESTAVRESYYQQWRELTRWVDNQRGIEQILQRTAADILARACNPYTSYLADFEKFRKSVQ</sequence>
<dbReference type="InterPro" id="IPR019171">
    <property type="entry name" value="MIX23"/>
</dbReference>
<dbReference type="PANTHER" id="PTHR31905:SF2">
    <property type="entry name" value="PROTEIN MIX23"/>
    <property type="match status" value="1"/>
</dbReference>
<name>A0A1G4JG88_9SACH</name>
<dbReference type="AlphaFoldDB" id="A0A1G4JG88"/>
<dbReference type="PIRSF" id="PIRSF022603">
    <property type="entry name" value="UCP022603"/>
    <property type="match status" value="1"/>
</dbReference>
<dbReference type="InterPro" id="IPR016805">
    <property type="entry name" value="MIX23_fungal"/>
</dbReference>
<evidence type="ECO:0000313" key="2">
    <source>
        <dbReference type="EMBL" id="SCU89329.1"/>
    </source>
</evidence>
<reference evidence="3" key="1">
    <citation type="submission" date="2016-03" db="EMBL/GenBank/DDBJ databases">
        <authorList>
            <person name="Devillers Hugo."/>
        </authorList>
    </citation>
    <scope>NUCLEOTIDE SEQUENCE [LARGE SCALE GENOMIC DNA]</scope>
</reference>
<proteinExistence type="inferred from homology"/>
<comment type="similarity">
    <text evidence="1">Belongs to the MIX23 family.</text>
</comment>
<dbReference type="GO" id="GO:0005758">
    <property type="term" value="C:mitochondrial intermembrane space"/>
    <property type="evidence" value="ECO:0007669"/>
    <property type="project" value="InterPro"/>
</dbReference>
<accession>A0A1G4JG88</accession>
<keyword evidence="3" id="KW-1185">Reference proteome</keyword>